<evidence type="ECO:0000313" key="2">
    <source>
        <dbReference type="EMBL" id="KAC5239098.1"/>
    </source>
</evidence>
<feature type="region of interest" description="Disordered" evidence="1">
    <location>
        <begin position="1"/>
        <end position="28"/>
    </location>
</feature>
<sequence length="81" mass="9239">MGKVVDRKEEKKRRPSLSDGFDMDGRPGGGIIPLRVSDGSEDCIFKEISQLAIDEYLRCKRRRTFFKVGRSLACLVMVFLN</sequence>
<dbReference type="Proteomes" id="UP000327013">
    <property type="component" value="Unassembled WGS sequence"/>
</dbReference>
<protein>
    <submittedName>
        <fullName evidence="2">Uncharacterized protein</fullName>
    </submittedName>
</protein>
<evidence type="ECO:0000256" key="1">
    <source>
        <dbReference type="SAM" id="MobiDB-lite"/>
    </source>
</evidence>
<name>A0A5N6L745_9ROSI</name>
<gene>
    <name evidence="2" type="ORF">FH972_027230</name>
</gene>
<proteinExistence type="predicted"/>
<comment type="caution">
    <text evidence="2">The sequence shown here is derived from an EMBL/GenBank/DDBJ whole genome shotgun (WGS) entry which is preliminary data.</text>
</comment>
<evidence type="ECO:0000313" key="3">
    <source>
        <dbReference type="Proteomes" id="UP000327013"/>
    </source>
</evidence>
<organism evidence="2 3">
    <name type="scientific">Carpinus fangiana</name>
    <dbReference type="NCBI Taxonomy" id="176857"/>
    <lineage>
        <taxon>Eukaryota</taxon>
        <taxon>Viridiplantae</taxon>
        <taxon>Streptophyta</taxon>
        <taxon>Embryophyta</taxon>
        <taxon>Tracheophyta</taxon>
        <taxon>Spermatophyta</taxon>
        <taxon>Magnoliopsida</taxon>
        <taxon>eudicotyledons</taxon>
        <taxon>Gunneridae</taxon>
        <taxon>Pentapetalae</taxon>
        <taxon>rosids</taxon>
        <taxon>fabids</taxon>
        <taxon>Fagales</taxon>
        <taxon>Betulaceae</taxon>
        <taxon>Carpinus</taxon>
    </lineage>
</organism>
<dbReference type="EMBL" id="VIBQ01001122">
    <property type="protein sequence ID" value="KAC5239098.1"/>
    <property type="molecule type" value="Genomic_DNA"/>
</dbReference>
<keyword evidence="3" id="KW-1185">Reference proteome</keyword>
<accession>A0A5N6L745</accession>
<reference evidence="2 3" key="1">
    <citation type="submission" date="2019-06" db="EMBL/GenBank/DDBJ databases">
        <title>A chromosomal-level reference genome of Carpinus fangiana (Coryloideae, Betulaceae).</title>
        <authorList>
            <person name="Yang X."/>
            <person name="Wang Z."/>
            <person name="Zhang L."/>
            <person name="Hao G."/>
            <person name="Liu J."/>
            <person name="Yang Y."/>
        </authorList>
    </citation>
    <scope>NUCLEOTIDE SEQUENCE [LARGE SCALE GENOMIC DNA]</scope>
    <source>
        <strain evidence="2">Cfa_2016G</strain>
        <tissue evidence="2">Leaf</tissue>
    </source>
</reference>
<dbReference type="AlphaFoldDB" id="A0A5N6L745"/>